<dbReference type="InterPro" id="IPR036271">
    <property type="entry name" value="Tet_transcr_reg_TetR-rel_C_sf"/>
</dbReference>
<dbReference type="PANTHER" id="PTHR30055:SF234">
    <property type="entry name" value="HTH-TYPE TRANSCRIPTIONAL REGULATOR BETI"/>
    <property type="match status" value="1"/>
</dbReference>
<gene>
    <name evidence="6" type="ORF">E2980_13395</name>
</gene>
<dbReference type="SUPFAM" id="SSF48498">
    <property type="entry name" value="Tetracyclin repressor-like, C-terminal domain"/>
    <property type="match status" value="1"/>
</dbReference>
<evidence type="ECO:0000256" key="1">
    <source>
        <dbReference type="ARBA" id="ARBA00023015"/>
    </source>
</evidence>
<evidence type="ECO:0000256" key="2">
    <source>
        <dbReference type="ARBA" id="ARBA00023125"/>
    </source>
</evidence>
<evidence type="ECO:0000313" key="6">
    <source>
        <dbReference type="EMBL" id="TFE25581.1"/>
    </source>
</evidence>
<evidence type="ECO:0000256" key="4">
    <source>
        <dbReference type="PROSITE-ProRule" id="PRU00335"/>
    </source>
</evidence>
<dbReference type="Gene3D" id="1.10.357.10">
    <property type="entry name" value="Tetracycline Repressor, domain 2"/>
    <property type="match status" value="1"/>
</dbReference>
<protein>
    <submittedName>
        <fullName evidence="6">TetR/AcrR family transcriptional regulator</fullName>
    </submittedName>
</protein>
<dbReference type="PRINTS" id="PR00455">
    <property type="entry name" value="HTHTETR"/>
</dbReference>
<dbReference type="InterPro" id="IPR050109">
    <property type="entry name" value="HTH-type_TetR-like_transc_reg"/>
</dbReference>
<evidence type="ECO:0000259" key="5">
    <source>
        <dbReference type="PROSITE" id="PS50977"/>
    </source>
</evidence>
<proteinExistence type="predicted"/>
<dbReference type="FunFam" id="1.10.10.60:FF:000141">
    <property type="entry name" value="TetR family transcriptional regulator"/>
    <property type="match status" value="1"/>
</dbReference>
<dbReference type="Pfam" id="PF13305">
    <property type="entry name" value="TetR_C_33"/>
    <property type="match status" value="1"/>
</dbReference>
<dbReference type="GO" id="GO:0045892">
    <property type="term" value="P:negative regulation of DNA-templated transcription"/>
    <property type="evidence" value="ECO:0007669"/>
    <property type="project" value="UniProtKB-ARBA"/>
</dbReference>
<dbReference type="InterPro" id="IPR009057">
    <property type="entry name" value="Homeodomain-like_sf"/>
</dbReference>
<dbReference type="InterPro" id="IPR025996">
    <property type="entry name" value="MT1864/Rv1816-like_C"/>
</dbReference>
<dbReference type="RefSeq" id="WP_135152698.1">
    <property type="nucleotide sequence ID" value="NZ_SOMN01000018.1"/>
</dbReference>
<dbReference type="OrthoDB" id="9815924at2"/>
<dbReference type="EMBL" id="SOMN01000018">
    <property type="protein sequence ID" value="TFE25581.1"/>
    <property type="molecule type" value="Genomic_DNA"/>
</dbReference>
<keyword evidence="2 4" id="KW-0238">DNA-binding</keyword>
<dbReference type="SUPFAM" id="SSF46689">
    <property type="entry name" value="Homeodomain-like"/>
    <property type="match status" value="1"/>
</dbReference>
<accession>A0A4Y8LWT5</accession>
<dbReference type="PROSITE" id="PS50977">
    <property type="entry name" value="HTH_TETR_2"/>
    <property type="match status" value="1"/>
</dbReference>
<dbReference type="InterPro" id="IPR001647">
    <property type="entry name" value="HTH_TetR"/>
</dbReference>
<dbReference type="GO" id="GO:0000976">
    <property type="term" value="F:transcription cis-regulatory region binding"/>
    <property type="evidence" value="ECO:0007669"/>
    <property type="project" value="TreeGrafter"/>
</dbReference>
<keyword evidence="3" id="KW-0804">Transcription</keyword>
<dbReference type="Proteomes" id="UP000297900">
    <property type="component" value="Unassembled WGS sequence"/>
</dbReference>
<feature type="DNA-binding region" description="H-T-H motif" evidence="4">
    <location>
        <begin position="33"/>
        <end position="52"/>
    </location>
</feature>
<comment type="caution">
    <text evidence="6">The sequence shown here is derived from an EMBL/GenBank/DDBJ whole genome shotgun (WGS) entry which is preliminary data.</text>
</comment>
<dbReference type="GO" id="GO:0003700">
    <property type="term" value="F:DNA-binding transcription factor activity"/>
    <property type="evidence" value="ECO:0007669"/>
    <property type="project" value="TreeGrafter"/>
</dbReference>
<dbReference type="Pfam" id="PF00440">
    <property type="entry name" value="TetR_N"/>
    <property type="match status" value="1"/>
</dbReference>
<evidence type="ECO:0000256" key="3">
    <source>
        <dbReference type="ARBA" id="ARBA00023163"/>
    </source>
</evidence>
<evidence type="ECO:0000313" key="7">
    <source>
        <dbReference type="Proteomes" id="UP000297900"/>
    </source>
</evidence>
<dbReference type="PANTHER" id="PTHR30055">
    <property type="entry name" value="HTH-TYPE TRANSCRIPTIONAL REGULATOR RUTR"/>
    <property type="match status" value="1"/>
</dbReference>
<reference evidence="6 7" key="1">
    <citation type="submission" date="2019-03" db="EMBL/GenBank/DDBJ databases">
        <title>Cohnella endophytica sp. nov., a novel endophytic bacterium isolated from bark of Sonneratia apetala.</title>
        <authorList>
            <person name="Tuo L."/>
        </authorList>
    </citation>
    <scope>NUCLEOTIDE SEQUENCE [LARGE SCALE GENOMIC DNA]</scope>
    <source>
        <strain evidence="6 7">CCTCC AB 208254</strain>
    </source>
</reference>
<sequence>MASKQELRSEETKRSILAAAGNLFAVRGFDAVTMREIAKEAGCSHTTIYIYFKDKEALLHQLSMPPLLSLQERFETLLDQETLPDEQLKAISLEFIEFCLTHRNMYNLFFNVKSVRVDEEAPEMEINQVRNRLFAKLTGTVQGCLRLEARDERLLQYTRIYFFTLHGIVATYMNSEETVEQLMGRLMPTFQQAFEVLLVGLKQKAEGSAE</sequence>
<organism evidence="6 7">
    <name type="scientific">Cohnella luojiensis</name>
    <dbReference type="NCBI Taxonomy" id="652876"/>
    <lineage>
        <taxon>Bacteria</taxon>
        <taxon>Bacillati</taxon>
        <taxon>Bacillota</taxon>
        <taxon>Bacilli</taxon>
        <taxon>Bacillales</taxon>
        <taxon>Paenibacillaceae</taxon>
        <taxon>Cohnella</taxon>
    </lineage>
</organism>
<feature type="domain" description="HTH tetR-type" evidence="5">
    <location>
        <begin position="10"/>
        <end position="70"/>
    </location>
</feature>
<dbReference type="AlphaFoldDB" id="A0A4Y8LWT5"/>
<keyword evidence="7" id="KW-1185">Reference proteome</keyword>
<keyword evidence="1" id="KW-0805">Transcription regulation</keyword>
<name>A0A4Y8LWT5_9BACL</name>